<dbReference type="InterPro" id="IPR000014">
    <property type="entry name" value="PAS"/>
</dbReference>
<dbReference type="SMART" id="SM00267">
    <property type="entry name" value="GGDEF"/>
    <property type="match status" value="1"/>
</dbReference>
<dbReference type="SUPFAM" id="SSF55073">
    <property type="entry name" value="Nucleotide cyclase"/>
    <property type="match status" value="1"/>
</dbReference>
<dbReference type="CDD" id="cd01948">
    <property type="entry name" value="EAL"/>
    <property type="match status" value="1"/>
</dbReference>
<dbReference type="Pfam" id="PF00563">
    <property type="entry name" value="EAL"/>
    <property type="match status" value="1"/>
</dbReference>
<feature type="domain" description="GGDEF" evidence="3">
    <location>
        <begin position="184"/>
        <end position="316"/>
    </location>
</feature>
<dbReference type="PANTHER" id="PTHR44757">
    <property type="entry name" value="DIGUANYLATE CYCLASE DGCP"/>
    <property type="match status" value="1"/>
</dbReference>
<dbReference type="InterPro" id="IPR029787">
    <property type="entry name" value="Nucleotide_cyclase"/>
</dbReference>
<proteinExistence type="predicted"/>
<evidence type="ECO:0000313" key="4">
    <source>
        <dbReference type="EMBL" id="WWM67321.1"/>
    </source>
</evidence>
<dbReference type="Gene3D" id="3.30.450.20">
    <property type="entry name" value="PAS domain"/>
    <property type="match status" value="1"/>
</dbReference>
<dbReference type="PANTHER" id="PTHR44757:SF2">
    <property type="entry name" value="BIOFILM ARCHITECTURE MAINTENANCE PROTEIN MBAA"/>
    <property type="match status" value="1"/>
</dbReference>
<keyword evidence="5" id="KW-1185">Reference proteome</keyword>
<dbReference type="InterPro" id="IPR035965">
    <property type="entry name" value="PAS-like_dom_sf"/>
</dbReference>
<dbReference type="Gene3D" id="3.20.20.450">
    <property type="entry name" value="EAL domain"/>
    <property type="match status" value="1"/>
</dbReference>
<evidence type="ECO:0000259" key="2">
    <source>
        <dbReference type="PROSITE" id="PS50883"/>
    </source>
</evidence>
<accession>A0ABZ2FUU4</accession>
<dbReference type="SUPFAM" id="SSF55785">
    <property type="entry name" value="PYP-like sensor domain (PAS domain)"/>
    <property type="match status" value="1"/>
</dbReference>
<dbReference type="SMART" id="SM00052">
    <property type="entry name" value="EAL"/>
    <property type="match status" value="1"/>
</dbReference>
<dbReference type="NCBIfam" id="TIGR00229">
    <property type="entry name" value="sensory_box"/>
    <property type="match status" value="1"/>
</dbReference>
<dbReference type="InterPro" id="IPR052155">
    <property type="entry name" value="Biofilm_reg_signaling"/>
</dbReference>
<dbReference type="RefSeq" id="WP_338545833.1">
    <property type="nucleotide sequence ID" value="NZ_CP145723.1"/>
</dbReference>
<feature type="domain" description="EAL" evidence="2">
    <location>
        <begin position="325"/>
        <end position="576"/>
    </location>
</feature>
<dbReference type="NCBIfam" id="TIGR00254">
    <property type="entry name" value="GGDEF"/>
    <property type="match status" value="1"/>
</dbReference>
<gene>
    <name evidence="4" type="ORF">V6W80_03280</name>
</gene>
<evidence type="ECO:0000259" key="1">
    <source>
        <dbReference type="PROSITE" id="PS50113"/>
    </source>
</evidence>
<dbReference type="Proteomes" id="UP001372714">
    <property type="component" value="Chromosome"/>
</dbReference>
<dbReference type="SUPFAM" id="SSF141868">
    <property type="entry name" value="EAL domain-like"/>
    <property type="match status" value="1"/>
</dbReference>
<dbReference type="PROSITE" id="PS50883">
    <property type="entry name" value="EAL"/>
    <property type="match status" value="1"/>
</dbReference>
<dbReference type="PROSITE" id="PS50887">
    <property type="entry name" value="GGDEF"/>
    <property type="match status" value="1"/>
</dbReference>
<reference evidence="4 5" key="1">
    <citation type="submission" date="2024-02" db="EMBL/GenBank/DDBJ databases">
        <title>The whole genome sequence of Pseudomonas benzopyrenica MLY92.</title>
        <authorList>
            <person name="Liu Y."/>
        </authorList>
    </citation>
    <scope>NUCLEOTIDE SEQUENCE [LARGE SCALE GENOMIC DNA]</scope>
    <source>
        <strain evidence="4 5">MLY92</strain>
    </source>
</reference>
<dbReference type="InterPro" id="IPR043128">
    <property type="entry name" value="Rev_trsase/Diguanyl_cyclase"/>
</dbReference>
<dbReference type="InterPro" id="IPR001633">
    <property type="entry name" value="EAL_dom"/>
</dbReference>
<dbReference type="Pfam" id="PF00990">
    <property type="entry name" value="GGDEF"/>
    <property type="match status" value="1"/>
</dbReference>
<dbReference type="PROSITE" id="PS50113">
    <property type="entry name" value="PAC"/>
    <property type="match status" value="1"/>
</dbReference>
<dbReference type="CDD" id="cd01949">
    <property type="entry name" value="GGDEF"/>
    <property type="match status" value="1"/>
</dbReference>
<sequence length="580" mass="63514">MTDRVRPDSPAAELHAVRRWLEVERSARQRTERSLHLIASAFALCRDAMAVLTESGQIIEANDALRALMLSAERSVSGQYLSHYIKLPEAAIRTFERDGYALCEAQFHVSAKRVTPVEISLSRFAGEADREGYVVASLRDITERKRAEQALERMALSDALTQLPNRTSFYQAFEARLQDLDETGSLAVLFIDVDGFKEVNDSLGHAAGDELLCALVRELRQVLGTSEVLARWGGDEFVALLDVRDRDQARQVAEQLVQAVGRQQCIAGHDIRVSASIGLSLAPEEGLDVETLLRNADAAMYAAKAAGKSRVRSYDPQLTSEARSKVTLLAHLHGAIEAELVTFVLQPKFDAHQRMVSAELLARWNCPGVGAVPPNVFVALAEQNGMASALGRLAIRRAAACARALQDAGLEIPVAVNISPLQVADDELAEVLAAACAEFGIAPRALELEVTESVFLQKGTPERRLAALREQGFRVAMDDFGTGYSSLGYLHRLPFDTIKIDRSFLLAVDADDRSRQLLAGIVSLCRALDMQIVAEGVETQAQFELLKDLGVDTFQGFLLGRPQSLECLLDSIRVCRRGQP</sequence>
<evidence type="ECO:0000259" key="3">
    <source>
        <dbReference type="PROSITE" id="PS50887"/>
    </source>
</evidence>
<dbReference type="Gene3D" id="3.30.70.270">
    <property type="match status" value="1"/>
</dbReference>
<dbReference type="InterPro" id="IPR000160">
    <property type="entry name" value="GGDEF_dom"/>
</dbReference>
<dbReference type="InterPro" id="IPR000700">
    <property type="entry name" value="PAS-assoc_C"/>
</dbReference>
<protein>
    <submittedName>
        <fullName evidence="4">EAL domain-containing protein</fullName>
    </submittedName>
</protein>
<dbReference type="CDD" id="cd00130">
    <property type="entry name" value="PAS"/>
    <property type="match status" value="1"/>
</dbReference>
<feature type="domain" description="PAC" evidence="1">
    <location>
        <begin position="101"/>
        <end position="153"/>
    </location>
</feature>
<name>A0ABZ2FUU4_9PSED</name>
<dbReference type="InterPro" id="IPR035919">
    <property type="entry name" value="EAL_sf"/>
</dbReference>
<dbReference type="EMBL" id="CP145723">
    <property type="protein sequence ID" value="WWM67321.1"/>
    <property type="molecule type" value="Genomic_DNA"/>
</dbReference>
<organism evidence="4 5">
    <name type="scientific">Pseudomonas benzopyrenica</name>
    <dbReference type="NCBI Taxonomy" id="2993566"/>
    <lineage>
        <taxon>Bacteria</taxon>
        <taxon>Pseudomonadati</taxon>
        <taxon>Pseudomonadota</taxon>
        <taxon>Gammaproteobacteria</taxon>
        <taxon>Pseudomonadales</taxon>
        <taxon>Pseudomonadaceae</taxon>
        <taxon>Pseudomonas</taxon>
    </lineage>
</organism>
<evidence type="ECO:0000313" key="5">
    <source>
        <dbReference type="Proteomes" id="UP001372714"/>
    </source>
</evidence>